<reference evidence="2 3" key="1">
    <citation type="submission" date="2016-10" db="EMBL/GenBank/DDBJ databases">
        <authorList>
            <person name="de Groot N.N."/>
        </authorList>
    </citation>
    <scope>NUCLEOTIDE SEQUENCE [LARGE SCALE GENOMIC DNA]</scope>
    <source>
        <strain evidence="2 3">DSM 26880</strain>
    </source>
</reference>
<dbReference type="OrthoDB" id="9788621at2"/>
<keyword evidence="2" id="KW-0255">Endonuclease</keyword>
<protein>
    <submittedName>
        <fullName evidence="2">HNH endonuclease</fullName>
    </submittedName>
</protein>
<dbReference type="EMBL" id="FNPF01000013">
    <property type="protein sequence ID" value="SDY65675.1"/>
    <property type="molecule type" value="Genomic_DNA"/>
</dbReference>
<accession>A0A1H3LPA0</accession>
<dbReference type="SMART" id="SM00507">
    <property type="entry name" value="HNHc"/>
    <property type="match status" value="1"/>
</dbReference>
<dbReference type="Proteomes" id="UP000199286">
    <property type="component" value="Unassembled WGS sequence"/>
</dbReference>
<name>A0A1H3LPA0_9RHOB</name>
<keyword evidence="2" id="KW-0540">Nuclease</keyword>
<proteinExistence type="predicted"/>
<dbReference type="GO" id="GO:0004519">
    <property type="term" value="F:endonuclease activity"/>
    <property type="evidence" value="ECO:0007669"/>
    <property type="project" value="UniProtKB-KW"/>
</dbReference>
<sequence length="220" mass="24347">MTWCESVELALRNLGGSAPLKDIYEEVRRVRGRNGQSTPTSLEAIVRKELEYNSEESSNWRQKRDLFFSVEGIGNGVWGLREFLPTLPRASDLRVPDGHATPEAREIATLRIIRDTRMTRKVKALHRNKCQICGSSIKLPDGSSYTEAHHIIPIGAPHHGPDQASNIIIVCPNHHAELDYGCIAIPAKGLSLAPGHTISVASIAYHNQKIFGLQSVDVSR</sequence>
<keyword evidence="2" id="KW-0378">Hydrolase</keyword>
<evidence type="ECO:0000313" key="2">
    <source>
        <dbReference type="EMBL" id="SDY65675.1"/>
    </source>
</evidence>
<dbReference type="CDD" id="cd00085">
    <property type="entry name" value="HNHc"/>
    <property type="match status" value="1"/>
</dbReference>
<dbReference type="AlphaFoldDB" id="A0A1H3LPA0"/>
<evidence type="ECO:0000259" key="1">
    <source>
        <dbReference type="SMART" id="SM00507"/>
    </source>
</evidence>
<keyword evidence="3" id="KW-1185">Reference proteome</keyword>
<feature type="domain" description="HNH nuclease" evidence="1">
    <location>
        <begin position="119"/>
        <end position="176"/>
    </location>
</feature>
<gene>
    <name evidence="2" type="ORF">SAMN05444340_113106</name>
</gene>
<dbReference type="Gene3D" id="1.10.30.50">
    <property type="match status" value="1"/>
</dbReference>
<evidence type="ECO:0000313" key="3">
    <source>
        <dbReference type="Proteomes" id="UP000199286"/>
    </source>
</evidence>
<dbReference type="InterPro" id="IPR003615">
    <property type="entry name" value="HNH_nuc"/>
</dbReference>
<dbReference type="Pfam" id="PF13391">
    <property type="entry name" value="HNH_2"/>
    <property type="match status" value="1"/>
</dbReference>
<organism evidence="2 3">
    <name type="scientific">Citreimonas salinaria</name>
    <dbReference type="NCBI Taxonomy" id="321339"/>
    <lineage>
        <taxon>Bacteria</taxon>
        <taxon>Pseudomonadati</taxon>
        <taxon>Pseudomonadota</taxon>
        <taxon>Alphaproteobacteria</taxon>
        <taxon>Rhodobacterales</taxon>
        <taxon>Roseobacteraceae</taxon>
        <taxon>Citreimonas</taxon>
    </lineage>
</organism>